<accession>A0A6V8SPL4</accession>
<dbReference type="AlphaFoldDB" id="A0A6V8SPL4"/>
<reference evidence="1 2" key="1">
    <citation type="submission" date="2020-07" db="EMBL/GenBank/DDBJ databases">
        <title>A new beta-1,3-glucan-decomposing anaerobic bacterium isolated from anoxic soil subjected to biological soil disinfestation.</title>
        <authorList>
            <person name="Ueki A."/>
            <person name="Tonouchi A."/>
        </authorList>
    </citation>
    <scope>NUCLEOTIDE SEQUENCE [LARGE SCALE GENOMIC DNA]</scope>
    <source>
        <strain evidence="1 2">TW1</strain>
    </source>
</reference>
<dbReference type="InterPro" id="IPR027417">
    <property type="entry name" value="P-loop_NTPase"/>
</dbReference>
<organism evidence="1 2">
    <name type="scientific">Clostridium fungisolvens</name>
    <dbReference type="NCBI Taxonomy" id="1604897"/>
    <lineage>
        <taxon>Bacteria</taxon>
        <taxon>Bacillati</taxon>
        <taxon>Bacillota</taxon>
        <taxon>Clostridia</taxon>
        <taxon>Eubacteriales</taxon>
        <taxon>Clostridiaceae</taxon>
        <taxon>Clostridium</taxon>
    </lineage>
</organism>
<evidence type="ECO:0008006" key="3">
    <source>
        <dbReference type="Google" id="ProtNLM"/>
    </source>
</evidence>
<dbReference type="Gene3D" id="3.40.50.300">
    <property type="entry name" value="P-loop containing nucleotide triphosphate hydrolases"/>
    <property type="match status" value="1"/>
</dbReference>
<name>A0A6V8SPL4_9CLOT</name>
<dbReference type="Proteomes" id="UP000580568">
    <property type="component" value="Unassembled WGS sequence"/>
</dbReference>
<dbReference type="SUPFAM" id="SSF52540">
    <property type="entry name" value="P-loop containing nucleoside triphosphate hydrolases"/>
    <property type="match status" value="1"/>
</dbReference>
<keyword evidence="2" id="KW-1185">Reference proteome</keyword>
<comment type="caution">
    <text evidence="1">The sequence shown here is derived from an EMBL/GenBank/DDBJ whole genome shotgun (WGS) entry which is preliminary data.</text>
</comment>
<protein>
    <recommendedName>
        <fullName evidence="3">Zona occludens toxin N-terminal domain-containing protein</fullName>
    </recommendedName>
</protein>
<gene>
    <name evidence="1" type="ORF">bsdtw1_04792</name>
</gene>
<evidence type="ECO:0000313" key="2">
    <source>
        <dbReference type="Proteomes" id="UP000580568"/>
    </source>
</evidence>
<evidence type="ECO:0000313" key="1">
    <source>
        <dbReference type="EMBL" id="GFP78555.1"/>
    </source>
</evidence>
<sequence>MKKKSIREFIKQHKFPILIDLLKWVLIDIRRAIKFPRPPHYFGIHLVVGLYGQGKTMALTEYLDRLRKKHGHDIYIATNYYYHDEDFHITHWKDLVKTYDKTIIFGYDEIQNDFNSRDYQNFPTELLTLLTQNRKGNGKQVVGTAQRYGRVDKVFRELSQYVWSCHTVFGRLTSVKQYDAEDYEMLLSTPDVKKRMRIRPVKKWKFVQDDEIRNHYNSYQMLESATSKEYITQTERYQKLI</sequence>
<dbReference type="RefSeq" id="WP_183280052.1">
    <property type="nucleotide sequence ID" value="NZ_BLZR01000005.1"/>
</dbReference>
<proteinExistence type="predicted"/>
<dbReference type="EMBL" id="BLZR01000005">
    <property type="protein sequence ID" value="GFP78555.1"/>
    <property type="molecule type" value="Genomic_DNA"/>
</dbReference>